<accession>A0A0F7IIK7</accession>
<evidence type="ECO:0000313" key="2">
    <source>
        <dbReference type="Proteomes" id="UP000034723"/>
    </source>
</evidence>
<sequence length="199" mass="23225">MIAQIESRDLKRQVELELSTYFASNGILGSTFDEYLKVHRLALSQWDATTRKYRNGRFICGNAEYCVVFLKDVGFYVRWKRASSSDSSGEILVGKPLFDGKTWKISCFEPDESLLEEICEIWDPEKKRFENSIFLRMDGKMVWVYLTDLRICVGWVKGLGSKIFGRRKESKTQTETKPYTVHPFGLELRRKINNSYGCW</sequence>
<organism evidence="1 2">
    <name type="scientific">Geoglobus ahangari</name>
    <dbReference type="NCBI Taxonomy" id="113653"/>
    <lineage>
        <taxon>Archaea</taxon>
        <taxon>Methanobacteriati</taxon>
        <taxon>Methanobacteriota</taxon>
        <taxon>Archaeoglobi</taxon>
        <taxon>Archaeoglobales</taxon>
        <taxon>Archaeoglobaceae</taxon>
        <taxon>Geoglobus</taxon>
    </lineage>
</organism>
<dbReference type="RefSeq" id="WP_048094847.1">
    <property type="nucleotide sequence ID" value="NZ_CP011267.1"/>
</dbReference>
<dbReference type="Proteomes" id="UP000034723">
    <property type="component" value="Chromosome"/>
</dbReference>
<dbReference type="InParanoid" id="A0A0F7IIK7"/>
<name>A0A0F7IIK7_9EURY</name>
<gene>
    <name evidence="1" type="ORF">GAH_00824</name>
</gene>
<dbReference type="EMBL" id="CP011267">
    <property type="protein sequence ID" value="AKG91844.1"/>
    <property type="molecule type" value="Genomic_DNA"/>
</dbReference>
<dbReference type="AlphaFoldDB" id="A0A0F7IIK7"/>
<dbReference type="KEGG" id="gah:GAH_00824"/>
<dbReference type="STRING" id="113653.GAH_00824"/>
<reference evidence="1 2" key="1">
    <citation type="submission" date="2015-04" db="EMBL/GenBank/DDBJ databases">
        <title>The complete genome sequence of the hyperthermophilic, obligate iron-reducing archaeon Geoglobus ahangari strain 234T.</title>
        <authorList>
            <person name="Manzella M.P."/>
            <person name="Holmes D.E."/>
            <person name="Rocheleau J.M."/>
            <person name="Chung A."/>
            <person name="Reguera G."/>
            <person name="Kashefi K."/>
        </authorList>
    </citation>
    <scope>NUCLEOTIDE SEQUENCE [LARGE SCALE GENOMIC DNA]</scope>
    <source>
        <strain evidence="1 2">234</strain>
    </source>
</reference>
<dbReference type="GeneID" id="24803406"/>
<proteinExistence type="predicted"/>
<dbReference type="HOGENOM" id="CLU_1369479_0_0_2"/>
<evidence type="ECO:0000313" key="1">
    <source>
        <dbReference type="EMBL" id="AKG91844.1"/>
    </source>
</evidence>
<protein>
    <submittedName>
        <fullName evidence="1">Uncharacterized protein</fullName>
    </submittedName>
</protein>
<keyword evidence="2" id="KW-1185">Reference proteome</keyword>